<feature type="compositionally biased region" description="Basic and acidic residues" evidence="2">
    <location>
        <begin position="129"/>
        <end position="138"/>
    </location>
</feature>
<evidence type="ECO:0000313" key="4">
    <source>
        <dbReference type="Proteomes" id="UP000266723"/>
    </source>
</evidence>
<evidence type="ECO:0000256" key="1">
    <source>
        <dbReference type="SAM" id="Coils"/>
    </source>
</evidence>
<protein>
    <recommendedName>
        <fullName evidence="5">Retrotransposon gag domain-containing protein</fullName>
    </recommendedName>
</protein>
<dbReference type="InterPro" id="IPR021109">
    <property type="entry name" value="Peptidase_aspartic_dom_sf"/>
</dbReference>
<gene>
    <name evidence="3" type="ORF">DY000_02036880</name>
</gene>
<keyword evidence="1" id="KW-0175">Coiled coil</keyword>
<evidence type="ECO:0008006" key="5">
    <source>
        <dbReference type="Google" id="ProtNLM"/>
    </source>
</evidence>
<organism evidence="3 4">
    <name type="scientific">Brassica cretica</name>
    <name type="common">Mustard</name>
    <dbReference type="NCBI Taxonomy" id="69181"/>
    <lineage>
        <taxon>Eukaryota</taxon>
        <taxon>Viridiplantae</taxon>
        <taxon>Streptophyta</taxon>
        <taxon>Embryophyta</taxon>
        <taxon>Tracheophyta</taxon>
        <taxon>Spermatophyta</taxon>
        <taxon>Magnoliopsida</taxon>
        <taxon>eudicotyledons</taxon>
        <taxon>Gunneridae</taxon>
        <taxon>Pentapetalae</taxon>
        <taxon>rosids</taxon>
        <taxon>malvids</taxon>
        <taxon>Brassicales</taxon>
        <taxon>Brassicaceae</taxon>
        <taxon>Brassiceae</taxon>
        <taxon>Brassica</taxon>
    </lineage>
</organism>
<feature type="region of interest" description="Disordered" evidence="2">
    <location>
        <begin position="177"/>
        <end position="196"/>
    </location>
</feature>
<sequence length="752" mass="83629">MTVPDSGATRVTVPDSGTTRVPVPAAEIFKETTTYFGICPNLSIFSPSRLCITSRHTQRHAQGELVTFSNQELTRLKRTNRQQLGPNNAIMGDYINKEQLTAQLQQMQQQMLQMQQTIQAQQDAAEQAALKDESDCSKKGNSSDTQKIDELTAKVDQLLKNNQGHVFNMEQATAGQIQNQNQRQPQNNQQGEQVQAKGLNQVTTEMDTRMGNMFTELNNKYDNLAIHIRKIDVQLAQTVESFKRQQETLPGRTDKNPRTEHCNAIEQPFTETVLGAEEDTEQPASSAVTAPDESAETPPSRVYVPKVPYPIPPRHLMDPISEEHLIGFNKMVRKLPKELAFKDALQIRPLFKFFKNCRETQEEIKVLYTKALSTPALKVLSKVDDPRKFVFPCSIAGTTFKDALCDSGSCVNLVSKAIVDDLGIADVERSQLTLTFANSSRAVPYGTIRSLHVQERSDTLSMTLNALNSINIGDEGDRYEPVLKLQRISQLFQNMSTAVTSAEQESIKSRRAAELLLAEVNEVQERNDSMQEELSKCNYEIEQLFREKDAAEAAKIEAISRCENLSRVNNEEKKKLYAQVMSIGTNVNTLRKVLAGTNSCLADIFTMNMEFLHHLKANMESCAKQTGTHLSGWPQGSTGYFVDKEIFSRLSAALSNVNLHENPNGGNITEICGSLSRNLDQFVADVSHLEENVSKHLASWQEQVNTVSTSINTFFRSIGTDSEIAALGEKVALLHGACSSVLAEIESQTGSS</sequence>
<reference evidence="3 4" key="1">
    <citation type="journal article" date="2020" name="BMC Genomics">
        <title>Intraspecific diversification of the crop wild relative Brassica cretica Lam. using demographic model selection.</title>
        <authorList>
            <person name="Kioukis A."/>
            <person name="Michalopoulou V.A."/>
            <person name="Briers L."/>
            <person name="Pirintsos S."/>
            <person name="Studholme D.J."/>
            <person name="Pavlidis P."/>
            <person name="Sarris P.F."/>
        </authorList>
    </citation>
    <scope>NUCLEOTIDE SEQUENCE [LARGE SCALE GENOMIC DNA]</scope>
    <source>
        <strain evidence="4">cv. PFS-1207/04</strain>
    </source>
</reference>
<keyword evidence="4" id="KW-1185">Reference proteome</keyword>
<evidence type="ECO:0000256" key="2">
    <source>
        <dbReference type="SAM" id="MobiDB-lite"/>
    </source>
</evidence>
<dbReference type="EMBL" id="QGKV02001507">
    <property type="protein sequence ID" value="KAF3533856.1"/>
    <property type="molecule type" value="Genomic_DNA"/>
</dbReference>
<dbReference type="PANTHER" id="PTHR43939:SF50">
    <property type="entry name" value="NUCLEOPORIN"/>
    <property type="match status" value="1"/>
</dbReference>
<feature type="region of interest" description="Disordered" evidence="2">
    <location>
        <begin position="277"/>
        <end position="301"/>
    </location>
</feature>
<accession>A0ABQ7BP02</accession>
<dbReference type="Proteomes" id="UP000266723">
    <property type="component" value="Unassembled WGS sequence"/>
</dbReference>
<comment type="caution">
    <text evidence="3">The sequence shown here is derived from an EMBL/GenBank/DDBJ whole genome shotgun (WGS) entry which is preliminary data.</text>
</comment>
<feature type="coiled-coil region" evidence="1">
    <location>
        <begin position="513"/>
        <end position="561"/>
    </location>
</feature>
<dbReference type="Gene3D" id="2.40.70.10">
    <property type="entry name" value="Acid Proteases"/>
    <property type="match status" value="1"/>
</dbReference>
<proteinExistence type="predicted"/>
<name>A0ABQ7BP02_BRACR</name>
<feature type="region of interest" description="Disordered" evidence="2">
    <location>
        <begin position="125"/>
        <end position="147"/>
    </location>
</feature>
<evidence type="ECO:0000313" key="3">
    <source>
        <dbReference type="EMBL" id="KAF3533856.1"/>
    </source>
</evidence>
<dbReference type="PANTHER" id="PTHR43939">
    <property type="entry name" value="COILED-COIL DOMAIN-CONTAINING PROTEIN 158"/>
    <property type="match status" value="1"/>
</dbReference>
<feature type="compositionally biased region" description="Low complexity" evidence="2">
    <location>
        <begin position="177"/>
        <end position="195"/>
    </location>
</feature>
<dbReference type="CDD" id="cd00303">
    <property type="entry name" value="retropepsin_like"/>
    <property type="match status" value="1"/>
</dbReference>